<organism evidence="6 7">
    <name type="scientific">Jannaschia aquimarina</name>
    <dbReference type="NCBI Taxonomy" id="935700"/>
    <lineage>
        <taxon>Bacteria</taxon>
        <taxon>Pseudomonadati</taxon>
        <taxon>Pseudomonadota</taxon>
        <taxon>Alphaproteobacteria</taxon>
        <taxon>Rhodobacterales</taxon>
        <taxon>Roseobacteraceae</taxon>
        <taxon>Jannaschia</taxon>
    </lineage>
</organism>
<dbReference type="PANTHER" id="PTHR30537:SF5">
    <property type="entry name" value="HTH-TYPE TRANSCRIPTIONAL ACTIVATOR TTDR-RELATED"/>
    <property type="match status" value="1"/>
</dbReference>
<name>A0A0D1EF27_9RHOB</name>
<keyword evidence="7" id="KW-1185">Reference proteome</keyword>
<evidence type="ECO:0000313" key="7">
    <source>
        <dbReference type="Proteomes" id="UP000032232"/>
    </source>
</evidence>
<evidence type="ECO:0000259" key="5">
    <source>
        <dbReference type="PROSITE" id="PS50931"/>
    </source>
</evidence>
<gene>
    <name evidence="6" type="primary">dmlR_5</name>
    <name evidence="6" type="ORF">jaqu_20010</name>
</gene>
<evidence type="ECO:0000256" key="3">
    <source>
        <dbReference type="ARBA" id="ARBA00023125"/>
    </source>
</evidence>
<evidence type="ECO:0000256" key="1">
    <source>
        <dbReference type="ARBA" id="ARBA00009437"/>
    </source>
</evidence>
<dbReference type="GO" id="GO:0003700">
    <property type="term" value="F:DNA-binding transcription factor activity"/>
    <property type="evidence" value="ECO:0007669"/>
    <property type="project" value="InterPro"/>
</dbReference>
<dbReference type="Pfam" id="PF00126">
    <property type="entry name" value="HTH_1"/>
    <property type="match status" value="1"/>
</dbReference>
<dbReference type="Proteomes" id="UP000032232">
    <property type="component" value="Unassembled WGS sequence"/>
</dbReference>
<dbReference type="Gene3D" id="3.40.190.290">
    <property type="match status" value="1"/>
</dbReference>
<dbReference type="SUPFAM" id="SSF53850">
    <property type="entry name" value="Periplasmic binding protein-like II"/>
    <property type="match status" value="1"/>
</dbReference>
<keyword evidence="4" id="KW-0804">Transcription</keyword>
<dbReference type="FunFam" id="1.10.10.10:FF:000001">
    <property type="entry name" value="LysR family transcriptional regulator"/>
    <property type="match status" value="1"/>
</dbReference>
<dbReference type="EMBL" id="JYFE01000037">
    <property type="protein sequence ID" value="KIT16249.1"/>
    <property type="molecule type" value="Genomic_DNA"/>
</dbReference>
<feature type="domain" description="HTH lysR-type" evidence="5">
    <location>
        <begin position="18"/>
        <end position="75"/>
    </location>
</feature>
<sequence length="314" mass="34485">MLLHGILLCRRRTNRPGLDIELLRSFSTIAQRGSFAAVAREEGVDPSSVSRRIGALEAEVGVRLFDRTTRRLNLTEAGRLYLERVRTALDALDEAADAARDAISDPSGLLRVTTSVAFGERWLMPRITSFREAHPRVEIGMRLTDAVVDIAAEGIDVALRLGREVEGAFVAARLFDVRYRAVASPGYLDRAGRPDRPADLARHDGILFALPRFGSAWRFRGGPEGPVEEVRPRPALAISNALAIRRAALDGLGVALLADWTIRSDLASGDLVDLFPALEGSATDFDAAAWVVYQSRSYVPARLRAFVDHLRAHR</sequence>
<dbReference type="PROSITE" id="PS50931">
    <property type="entry name" value="HTH_LYSR"/>
    <property type="match status" value="1"/>
</dbReference>
<comment type="similarity">
    <text evidence="1">Belongs to the LysR transcriptional regulatory family.</text>
</comment>
<evidence type="ECO:0000256" key="4">
    <source>
        <dbReference type="ARBA" id="ARBA00023163"/>
    </source>
</evidence>
<accession>A0A0D1EF27</accession>
<dbReference type="PANTHER" id="PTHR30537">
    <property type="entry name" value="HTH-TYPE TRANSCRIPTIONAL REGULATOR"/>
    <property type="match status" value="1"/>
</dbReference>
<dbReference type="CDD" id="cd08422">
    <property type="entry name" value="PBP2_CrgA_like"/>
    <property type="match status" value="1"/>
</dbReference>
<keyword evidence="3" id="KW-0238">DNA-binding</keyword>
<comment type="caution">
    <text evidence="6">The sequence shown here is derived from an EMBL/GenBank/DDBJ whole genome shotgun (WGS) entry which is preliminary data.</text>
</comment>
<dbReference type="InterPro" id="IPR005119">
    <property type="entry name" value="LysR_subst-bd"/>
</dbReference>
<dbReference type="InterPro" id="IPR036388">
    <property type="entry name" value="WH-like_DNA-bd_sf"/>
</dbReference>
<proteinExistence type="inferred from homology"/>
<protein>
    <submittedName>
        <fullName evidence="6">DmlR_5 protein</fullName>
    </submittedName>
</protein>
<keyword evidence="2" id="KW-0805">Transcription regulation</keyword>
<dbReference type="InterPro" id="IPR000847">
    <property type="entry name" value="LysR_HTH_N"/>
</dbReference>
<dbReference type="GO" id="GO:0003677">
    <property type="term" value="F:DNA binding"/>
    <property type="evidence" value="ECO:0007669"/>
    <property type="project" value="UniProtKB-KW"/>
</dbReference>
<dbReference type="PATRIC" id="fig|935700.4.peg.2068"/>
<evidence type="ECO:0000313" key="6">
    <source>
        <dbReference type="EMBL" id="KIT16249.1"/>
    </source>
</evidence>
<dbReference type="Gene3D" id="1.10.10.10">
    <property type="entry name" value="Winged helix-like DNA-binding domain superfamily/Winged helix DNA-binding domain"/>
    <property type="match status" value="1"/>
</dbReference>
<dbReference type="Pfam" id="PF03466">
    <property type="entry name" value="LysR_substrate"/>
    <property type="match status" value="1"/>
</dbReference>
<dbReference type="InterPro" id="IPR036390">
    <property type="entry name" value="WH_DNA-bd_sf"/>
</dbReference>
<dbReference type="STRING" id="935700.jaqu_20010"/>
<dbReference type="SUPFAM" id="SSF46785">
    <property type="entry name" value="Winged helix' DNA-binding domain"/>
    <property type="match status" value="1"/>
</dbReference>
<dbReference type="InterPro" id="IPR058163">
    <property type="entry name" value="LysR-type_TF_proteobact-type"/>
</dbReference>
<dbReference type="AlphaFoldDB" id="A0A0D1EF27"/>
<reference evidence="6 7" key="1">
    <citation type="submission" date="2015-02" db="EMBL/GenBank/DDBJ databases">
        <title>Genome Sequence of Jannaschia aquimarina DSM28248, a member of the Roseobacter clade.</title>
        <authorList>
            <person name="Voget S."/>
            <person name="Daniel R."/>
        </authorList>
    </citation>
    <scope>NUCLEOTIDE SEQUENCE [LARGE SCALE GENOMIC DNA]</scope>
    <source>
        <strain evidence="6 7">GSW-M26</strain>
    </source>
</reference>
<evidence type="ECO:0000256" key="2">
    <source>
        <dbReference type="ARBA" id="ARBA00023015"/>
    </source>
</evidence>